<keyword evidence="1 2" id="KW-0175">Coiled coil</keyword>
<sequence length="839" mass="97485">MVDNEKRDNLVNARRKLKKFRDQQQQQQQQNGDDHLTFVSETNGHNIHSLNGIPNESNVLYNNNASHNISQDISAFVNDQQAILNGIHANLSKSPVNDLEEQNRQYALLIENQKQQRARLEDQRQYGAGSSMSGRSSRAQSDVDLVRHVEQKYRRDLEHLQEQLEIHVQTIGILVAEKTDLSAKLTQSVKQFEKKQSEIDEIQGRLKASRERIEELEKYNQNSSSNAQRREMAAKESDKEIERLRTENYHQNRTIEDLKQNLNESNEKLNQQQSTINQLNSEITRLRQKLEQSEIRVQQYQSINDTSMVNKYEQQIDELQKAIALKTNDTEALLASVNHMRLENEQTQLQYQQYNANMQRHVQELNEQINQLKQTNSLLENEREAMKRSYEMKLIEIQDTQTVHNHTSNSNLELERDALLQENQLFKNAIDEWSRRFEEIRLENEQMNTLLSEKDAYISELENSHGTVQDNTIDHEKLLQTIQTDKTTLSRAMAQNKQLKDQLTELQDGFIKMSNDNMNLTNQIQAQEYLNRQLNERLAQQELATQQIQTEKQEQQVQSSDNSVQDNNIQRLNELTEENRSLRERLSQLEQQQQQTQANIDTHLNDSSSLSSFSAPVDEAPQLQNGLVEKIIERFNRAMRDNADLQDRTQQLEHLILQLQSETDTIGDYISLYQQQRLQLHRRYQEKDDYIKQLSQDRLNLQRKLSELETLLMRGLSKSSLNVNKPTQIISNENTFSDQQQIVDENEWPEMIDNVTATATSEQTTVPSDETRTVMSTSPLSSLSNFDDETKARILVLLKELGQSDNSSPTTDSLSTTKLAFMGKNLYVCSTCTGPVQWV</sequence>
<evidence type="ECO:0000313" key="5">
    <source>
        <dbReference type="EMBL" id="CAF0756454.1"/>
    </source>
</evidence>
<dbReference type="Proteomes" id="UP000663828">
    <property type="component" value="Unassembled WGS sequence"/>
</dbReference>
<feature type="compositionally biased region" description="Low complexity" evidence="3">
    <location>
        <begin position="127"/>
        <end position="140"/>
    </location>
</feature>
<feature type="region of interest" description="Disordered" evidence="3">
    <location>
        <begin position="121"/>
        <end position="143"/>
    </location>
</feature>
<dbReference type="InterPro" id="IPR024858">
    <property type="entry name" value="GOLGA"/>
</dbReference>
<dbReference type="GO" id="GO:0032580">
    <property type="term" value="C:Golgi cisterna membrane"/>
    <property type="evidence" value="ECO:0007669"/>
    <property type="project" value="TreeGrafter"/>
</dbReference>
<feature type="coiled-coil region" evidence="2">
    <location>
        <begin position="3"/>
        <end position="30"/>
    </location>
</feature>
<dbReference type="AlphaFoldDB" id="A0A814MZT7"/>
<evidence type="ECO:0000259" key="4">
    <source>
        <dbReference type="Pfam" id="PF15070"/>
    </source>
</evidence>
<feature type="region of interest" description="Disordered" evidence="3">
    <location>
        <begin position="217"/>
        <end position="238"/>
    </location>
</feature>
<dbReference type="EMBL" id="CAJNOR010000020">
    <property type="protein sequence ID" value="CAF0756454.1"/>
    <property type="molecule type" value="Genomic_DNA"/>
</dbReference>
<evidence type="ECO:0000256" key="1">
    <source>
        <dbReference type="ARBA" id="ARBA00023054"/>
    </source>
</evidence>
<feature type="domain" description="Golgin subfamily A conserved" evidence="4">
    <location>
        <begin position="572"/>
        <end position="715"/>
    </location>
</feature>
<dbReference type="GO" id="GO:0000137">
    <property type="term" value="C:Golgi cis cisterna"/>
    <property type="evidence" value="ECO:0007669"/>
    <property type="project" value="TreeGrafter"/>
</dbReference>
<dbReference type="GO" id="GO:0007030">
    <property type="term" value="P:Golgi organization"/>
    <property type="evidence" value="ECO:0007669"/>
    <property type="project" value="TreeGrafter"/>
</dbReference>
<dbReference type="EMBL" id="CAJNOJ010000091">
    <property type="protein sequence ID" value="CAF1084988.1"/>
    <property type="molecule type" value="Genomic_DNA"/>
</dbReference>
<comment type="caution">
    <text evidence="6">The sequence shown here is derived from an EMBL/GenBank/DDBJ whole genome shotgun (WGS) entry which is preliminary data.</text>
</comment>
<dbReference type="PANTHER" id="PTHR10881:SF46">
    <property type="entry name" value="GOLGIN SUBFAMILY A MEMBER 2"/>
    <property type="match status" value="1"/>
</dbReference>
<reference evidence="6" key="1">
    <citation type="submission" date="2021-02" db="EMBL/GenBank/DDBJ databases">
        <authorList>
            <person name="Nowell W R."/>
        </authorList>
    </citation>
    <scope>NUCLEOTIDE SEQUENCE</scope>
</reference>
<feature type="domain" description="Golgin subfamily A conserved" evidence="4">
    <location>
        <begin position="334"/>
        <end position="560"/>
    </location>
</feature>
<dbReference type="Proteomes" id="UP000663852">
    <property type="component" value="Unassembled WGS sequence"/>
</dbReference>
<dbReference type="InterPro" id="IPR043976">
    <property type="entry name" value="GOLGA_cons_dom"/>
</dbReference>
<dbReference type="PANTHER" id="PTHR10881">
    <property type="entry name" value="GOLGIN SUBFAMILY A MEMBER-RELATED"/>
    <property type="match status" value="1"/>
</dbReference>
<protein>
    <recommendedName>
        <fullName evidence="4">Golgin subfamily A conserved domain-containing protein</fullName>
    </recommendedName>
</protein>
<feature type="region of interest" description="Disordered" evidence="3">
    <location>
        <begin position="550"/>
        <end position="569"/>
    </location>
</feature>
<evidence type="ECO:0000256" key="3">
    <source>
        <dbReference type="SAM" id="MobiDB-lite"/>
    </source>
</evidence>
<name>A0A814MZT7_ADIRI</name>
<gene>
    <name evidence="6" type="ORF">EDS130_LOCUS19175</name>
    <name evidence="5" type="ORF">XAT740_LOCUS702</name>
</gene>
<dbReference type="OrthoDB" id="10252587at2759"/>
<evidence type="ECO:0000256" key="2">
    <source>
        <dbReference type="SAM" id="Coils"/>
    </source>
</evidence>
<organism evidence="6 8">
    <name type="scientific">Adineta ricciae</name>
    <name type="common">Rotifer</name>
    <dbReference type="NCBI Taxonomy" id="249248"/>
    <lineage>
        <taxon>Eukaryota</taxon>
        <taxon>Metazoa</taxon>
        <taxon>Spiralia</taxon>
        <taxon>Gnathifera</taxon>
        <taxon>Rotifera</taxon>
        <taxon>Eurotatoria</taxon>
        <taxon>Bdelloidea</taxon>
        <taxon>Adinetida</taxon>
        <taxon>Adinetidae</taxon>
        <taxon>Adineta</taxon>
    </lineage>
</organism>
<dbReference type="Gene3D" id="1.10.287.1490">
    <property type="match status" value="1"/>
</dbReference>
<accession>A0A814MZT7</accession>
<dbReference type="Pfam" id="PF15070">
    <property type="entry name" value="GOLGA2L5"/>
    <property type="match status" value="2"/>
</dbReference>
<keyword evidence="7" id="KW-1185">Reference proteome</keyword>
<evidence type="ECO:0000313" key="7">
    <source>
        <dbReference type="Proteomes" id="UP000663828"/>
    </source>
</evidence>
<evidence type="ECO:0000313" key="8">
    <source>
        <dbReference type="Proteomes" id="UP000663852"/>
    </source>
</evidence>
<feature type="compositionally biased region" description="Basic and acidic residues" evidence="3">
    <location>
        <begin position="228"/>
        <end position="238"/>
    </location>
</feature>
<dbReference type="GO" id="GO:0005801">
    <property type="term" value="C:cis-Golgi network"/>
    <property type="evidence" value="ECO:0007669"/>
    <property type="project" value="TreeGrafter"/>
</dbReference>
<evidence type="ECO:0000313" key="6">
    <source>
        <dbReference type="EMBL" id="CAF1084988.1"/>
    </source>
</evidence>
<proteinExistence type="predicted"/>